<evidence type="ECO:0000313" key="3">
    <source>
        <dbReference type="EMBL" id="CZR51213.1"/>
    </source>
</evidence>
<sequence length="371" mass="39946">MSTKLESEASLESTVFGFLRRRLTGTKPLPAGIQLTDQVAIVTGSSVGLGLEASRQLLQLGLSRLIMGVRSQVKGDAAAAQLRSAFPSATISVWTVDRESYDSIRAFADQCATLLRIDIEILNAGFMNTPYTTVAATKHEITMLVNYLSMALLAILLLPILRAKRVAGAARPPVLTLVGSDAAYGADIETAGPVLQQFDKPKAFSQFPWYSKSKLLLVLFVSKLAELVSSDEVLVNMANPGMARGTAFFRGVPTVLLKLVAVVRFLLARLAAVGATTYINAAVAQGKESHGAFTTDWTIKPYPKFCYTLEGKEVREKLWKETLEELNFAGILKVTETVIVTESSEVADAARQIATTPHATCYSAAQEAAGL</sequence>
<dbReference type="Proteomes" id="UP000184330">
    <property type="component" value="Unassembled WGS sequence"/>
</dbReference>
<evidence type="ECO:0000313" key="4">
    <source>
        <dbReference type="Proteomes" id="UP000184330"/>
    </source>
</evidence>
<organism evidence="3 4">
    <name type="scientific">Phialocephala subalpina</name>
    <dbReference type="NCBI Taxonomy" id="576137"/>
    <lineage>
        <taxon>Eukaryota</taxon>
        <taxon>Fungi</taxon>
        <taxon>Dikarya</taxon>
        <taxon>Ascomycota</taxon>
        <taxon>Pezizomycotina</taxon>
        <taxon>Leotiomycetes</taxon>
        <taxon>Helotiales</taxon>
        <taxon>Mollisiaceae</taxon>
        <taxon>Phialocephala</taxon>
        <taxon>Phialocephala fortinii species complex</taxon>
    </lineage>
</organism>
<keyword evidence="4" id="KW-1185">Reference proteome</keyword>
<dbReference type="AlphaFoldDB" id="A0A1L7WEJ8"/>
<dbReference type="PANTHER" id="PTHR43157">
    <property type="entry name" value="PHOSPHATIDYLINOSITOL-GLYCAN BIOSYNTHESIS CLASS F PROTEIN-RELATED"/>
    <property type="match status" value="1"/>
</dbReference>
<dbReference type="Pfam" id="PF00106">
    <property type="entry name" value="adh_short"/>
    <property type="match status" value="1"/>
</dbReference>
<evidence type="ECO:0000256" key="1">
    <source>
        <dbReference type="ARBA" id="ARBA00023002"/>
    </source>
</evidence>
<dbReference type="STRING" id="576137.A0A1L7WEJ8"/>
<dbReference type="SUPFAM" id="SSF51735">
    <property type="entry name" value="NAD(P)-binding Rossmann-fold domains"/>
    <property type="match status" value="1"/>
</dbReference>
<protein>
    <submittedName>
        <fullName evidence="3">Related to short-chain dehydrogenase/reductase family protein, putative</fullName>
    </submittedName>
</protein>
<dbReference type="EMBL" id="FJOG01000001">
    <property type="protein sequence ID" value="CZR51213.1"/>
    <property type="molecule type" value="Genomic_DNA"/>
</dbReference>
<dbReference type="Gene3D" id="3.40.50.720">
    <property type="entry name" value="NAD(P)-binding Rossmann-like Domain"/>
    <property type="match status" value="1"/>
</dbReference>
<dbReference type="GO" id="GO:0016491">
    <property type="term" value="F:oxidoreductase activity"/>
    <property type="evidence" value="ECO:0007669"/>
    <property type="project" value="UniProtKB-KW"/>
</dbReference>
<proteinExistence type="predicted"/>
<keyword evidence="2" id="KW-0812">Transmembrane</keyword>
<keyword evidence="1" id="KW-0560">Oxidoreductase</keyword>
<gene>
    <name evidence="3" type="ORF">PAC_01088</name>
</gene>
<name>A0A1L7WEJ8_9HELO</name>
<dbReference type="PRINTS" id="PR00081">
    <property type="entry name" value="GDHRDH"/>
</dbReference>
<dbReference type="InterPro" id="IPR002347">
    <property type="entry name" value="SDR_fam"/>
</dbReference>
<dbReference type="PANTHER" id="PTHR43157:SF35">
    <property type="entry name" value="DEHYDROGENASE_REDUCTASE FAMILY PROTEIN, PUTATIVE-RELATED"/>
    <property type="match status" value="1"/>
</dbReference>
<reference evidence="3 4" key="1">
    <citation type="submission" date="2016-03" db="EMBL/GenBank/DDBJ databases">
        <authorList>
            <person name="Ploux O."/>
        </authorList>
    </citation>
    <scope>NUCLEOTIDE SEQUENCE [LARGE SCALE GENOMIC DNA]</scope>
    <source>
        <strain evidence="3 4">UAMH 11012</strain>
    </source>
</reference>
<feature type="transmembrane region" description="Helical" evidence="2">
    <location>
        <begin position="141"/>
        <end position="161"/>
    </location>
</feature>
<evidence type="ECO:0000256" key="2">
    <source>
        <dbReference type="SAM" id="Phobius"/>
    </source>
</evidence>
<dbReference type="InterPro" id="IPR036291">
    <property type="entry name" value="NAD(P)-bd_dom_sf"/>
</dbReference>
<dbReference type="OrthoDB" id="542013at2759"/>
<accession>A0A1L7WEJ8</accession>
<keyword evidence="2" id="KW-1133">Transmembrane helix</keyword>
<keyword evidence="2" id="KW-0472">Membrane</keyword>